<feature type="domain" description="Zinc-finger" evidence="11">
    <location>
        <begin position="179"/>
        <end position="277"/>
    </location>
</feature>
<dbReference type="GO" id="GO:0006355">
    <property type="term" value="P:regulation of DNA-templated transcription"/>
    <property type="evidence" value="ECO:0007669"/>
    <property type="project" value="InterPro"/>
</dbReference>
<evidence type="ECO:0000256" key="2">
    <source>
        <dbReference type="ARBA" id="ARBA00004496"/>
    </source>
</evidence>
<feature type="region of interest" description="Disordered" evidence="10">
    <location>
        <begin position="59"/>
        <end position="102"/>
    </location>
</feature>
<keyword evidence="4" id="KW-1017">Isopeptide bond</keyword>
<protein>
    <recommendedName>
        <fullName evidence="11">Zinc-finger domain-containing protein</fullName>
    </recommendedName>
</protein>
<dbReference type="GO" id="GO:0005737">
    <property type="term" value="C:cytoplasm"/>
    <property type="evidence" value="ECO:0007669"/>
    <property type="project" value="UniProtKB-SubCell"/>
</dbReference>
<comment type="subcellular location">
    <subcellularLocation>
        <location evidence="2">Cytoplasm</location>
    </subcellularLocation>
    <subcellularLocation>
        <location evidence="1">Nucleus</location>
    </subcellularLocation>
</comment>
<evidence type="ECO:0000256" key="4">
    <source>
        <dbReference type="ARBA" id="ARBA00022499"/>
    </source>
</evidence>
<evidence type="ECO:0000313" key="12">
    <source>
        <dbReference type="EMBL" id="CEK76663.1"/>
    </source>
</evidence>
<dbReference type="PANTHER" id="PTHR31169:SF8">
    <property type="entry name" value="ZINC-FINGER DOMAIN OF MONOAMINE-OXIDASE A REPRESSOR R1 PROTEIN"/>
    <property type="match status" value="1"/>
</dbReference>
<feature type="region of interest" description="Disordered" evidence="10">
    <location>
        <begin position="126"/>
        <end position="155"/>
    </location>
</feature>
<dbReference type="InterPro" id="IPR018866">
    <property type="entry name" value="Znf-4CXXC_R1"/>
</dbReference>
<evidence type="ECO:0000256" key="7">
    <source>
        <dbReference type="ARBA" id="ARBA00023015"/>
    </source>
</evidence>
<evidence type="ECO:0000256" key="5">
    <source>
        <dbReference type="ARBA" id="ARBA00022553"/>
    </source>
</evidence>
<accession>A0A0B7A798</accession>
<dbReference type="EMBL" id="HACG01029798">
    <property type="protein sequence ID" value="CEK76663.1"/>
    <property type="molecule type" value="Transcribed_RNA"/>
</dbReference>
<keyword evidence="7" id="KW-0805">Transcription regulation</keyword>
<dbReference type="PANTHER" id="PTHR31169">
    <property type="entry name" value="OS05G0300700 PROTEIN"/>
    <property type="match status" value="1"/>
</dbReference>
<proteinExistence type="predicted"/>
<dbReference type="GO" id="GO:0005634">
    <property type="term" value="C:nucleus"/>
    <property type="evidence" value="ECO:0007669"/>
    <property type="project" value="UniProtKB-SubCell"/>
</dbReference>
<evidence type="ECO:0000256" key="1">
    <source>
        <dbReference type="ARBA" id="ARBA00004123"/>
    </source>
</evidence>
<sequence length="293" mass="32864">MLGQDDVFRYEELRKSNIEDNKVVLARLMSDVSGHLSVKPGIPPKKKRVNKLTDNDSVVRRNPSRSARCAPMRFDLPRTRSRSGSVSSTISSASSSSASTPASTPEKLVVRFGFFRKFSDESIRSGSSLAENEIEEEEEDYSLPQQTRKPRTRHEIKPAEDVTQADLDMVAVVVSDKKYDSIFGTTCHQCRQKTDDMKTICRSPDCFGVRGQFCGPCLRNRYGEDALAALKDPNWICPPCREICNCSFCRRKKGRASTGILIHVAREHGYPDVNSYLKGFAKDNQHQPGLPVQ</sequence>
<keyword evidence="9" id="KW-0539">Nucleus</keyword>
<name>A0A0B7A798_9EUPU</name>
<evidence type="ECO:0000259" key="11">
    <source>
        <dbReference type="Pfam" id="PF10497"/>
    </source>
</evidence>
<keyword evidence="5" id="KW-0597">Phosphoprotein</keyword>
<keyword evidence="3" id="KW-0963">Cytoplasm</keyword>
<dbReference type="InterPro" id="IPR040221">
    <property type="entry name" value="CDCA7/CDA7L"/>
</dbReference>
<organism evidence="12">
    <name type="scientific">Arion vulgaris</name>
    <dbReference type="NCBI Taxonomy" id="1028688"/>
    <lineage>
        <taxon>Eukaryota</taxon>
        <taxon>Metazoa</taxon>
        <taxon>Spiralia</taxon>
        <taxon>Lophotrochozoa</taxon>
        <taxon>Mollusca</taxon>
        <taxon>Gastropoda</taxon>
        <taxon>Heterobranchia</taxon>
        <taxon>Euthyneura</taxon>
        <taxon>Panpulmonata</taxon>
        <taxon>Eupulmonata</taxon>
        <taxon>Stylommatophora</taxon>
        <taxon>Helicina</taxon>
        <taxon>Arionoidea</taxon>
        <taxon>Arionidae</taxon>
        <taxon>Arion</taxon>
    </lineage>
</organism>
<feature type="compositionally biased region" description="Low complexity" evidence="10">
    <location>
        <begin position="82"/>
        <end position="102"/>
    </location>
</feature>
<feature type="compositionally biased region" description="Acidic residues" evidence="10">
    <location>
        <begin position="132"/>
        <end position="141"/>
    </location>
</feature>
<evidence type="ECO:0000256" key="9">
    <source>
        <dbReference type="ARBA" id="ARBA00023242"/>
    </source>
</evidence>
<dbReference type="AlphaFoldDB" id="A0A0B7A798"/>
<evidence type="ECO:0000256" key="6">
    <source>
        <dbReference type="ARBA" id="ARBA00022843"/>
    </source>
</evidence>
<gene>
    <name evidence="12" type="primary">ORF100983</name>
</gene>
<keyword evidence="8" id="KW-0804">Transcription</keyword>
<evidence type="ECO:0000256" key="8">
    <source>
        <dbReference type="ARBA" id="ARBA00023163"/>
    </source>
</evidence>
<reference evidence="12" key="1">
    <citation type="submission" date="2014-12" db="EMBL/GenBank/DDBJ databases">
        <title>Insight into the proteome of Arion vulgaris.</title>
        <authorList>
            <person name="Aradska J."/>
            <person name="Bulat T."/>
            <person name="Smidak R."/>
            <person name="Sarate P."/>
            <person name="Gangsoo J."/>
            <person name="Sialana F."/>
            <person name="Bilban M."/>
            <person name="Lubec G."/>
        </authorList>
    </citation>
    <scope>NUCLEOTIDE SEQUENCE</scope>
    <source>
        <tissue evidence="12">Skin</tissue>
    </source>
</reference>
<evidence type="ECO:0000256" key="3">
    <source>
        <dbReference type="ARBA" id="ARBA00022490"/>
    </source>
</evidence>
<evidence type="ECO:0000256" key="10">
    <source>
        <dbReference type="SAM" id="MobiDB-lite"/>
    </source>
</evidence>
<dbReference type="Pfam" id="PF10497">
    <property type="entry name" value="zf-4CXXC_R1"/>
    <property type="match status" value="1"/>
</dbReference>
<keyword evidence="6" id="KW-0832">Ubl conjugation</keyword>